<protein>
    <recommendedName>
        <fullName evidence="1">Transposase IS200-like domain-containing protein</fullName>
    </recommendedName>
</protein>
<dbReference type="InterPro" id="IPR002686">
    <property type="entry name" value="Transposase_17"/>
</dbReference>
<sequence>MPAFEVSSHCRYHITYHIVWIVKCREKLLITNPVVKRLVELLHTIGTDWDMPVEEVGSDRDHLHLFCKSYPDIPPSRVVKLFKGISARELLREFPHLRCKTGAGLWGVGYYLSTVGHGTYEGAVRAYVRNQGKPDQSFYTQLKLKI</sequence>
<evidence type="ECO:0000313" key="3">
    <source>
        <dbReference type="Proteomes" id="UP000179241"/>
    </source>
</evidence>
<dbReference type="PANTHER" id="PTHR33360:SF2">
    <property type="entry name" value="TRANSPOSASE FOR INSERTION SEQUENCE ELEMENT IS200"/>
    <property type="match status" value="1"/>
</dbReference>
<organism evidence="2 3">
    <name type="scientific">Candidatus Woesebacteria bacterium RIFOXYA1_FULL_43_9</name>
    <dbReference type="NCBI Taxonomy" id="1802534"/>
    <lineage>
        <taxon>Bacteria</taxon>
        <taxon>Candidatus Woeseibacteriota</taxon>
    </lineage>
</organism>
<dbReference type="SMART" id="SM01321">
    <property type="entry name" value="Y1_Tnp"/>
    <property type="match status" value="1"/>
</dbReference>
<dbReference type="EMBL" id="MGHU01000001">
    <property type="protein sequence ID" value="OGM78383.1"/>
    <property type="molecule type" value="Genomic_DNA"/>
</dbReference>
<dbReference type="AlphaFoldDB" id="A0A1F8CPY5"/>
<dbReference type="InterPro" id="IPR036515">
    <property type="entry name" value="Transposase_17_sf"/>
</dbReference>
<feature type="domain" description="Transposase IS200-like" evidence="1">
    <location>
        <begin position="11"/>
        <end position="131"/>
    </location>
</feature>
<evidence type="ECO:0000259" key="1">
    <source>
        <dbReference type="SMART" id="SM01321"/>
    </source>
</evidence>
<dbReference type="GO" id="GO:0004803">
    <property type="term" value="F:transposase activity"/>
    <property type="evidence" value="ECO:0007669"/>
    <property type="project" value="InterPro"/>
</dbReference>
<dbReference type="Pfam" id="PF01797">
    <property type="entry name" value="Y1_Tnp"/>
    <property type="match status" value="1"/>
</dbReference>
<proteinExistence type="predicted"/>
<dbReference type="NCBIfam" id="NF033573">
    <property type="entry name" value="transpos_IS200"/>
    <property type="match status" value="1"/>
</dbReference>
<dbReference type="GO" id="GO:0003677">
    <property type="term" value="F:DNA binding"/>
    <property type="evidence" value="ECO:0007669"/>
    <property type="project" value="InterPro"/>
</dbReference>
<name>A0A1F8CPY5_9BACT</name>
<comment type="caution">
    <text evidence="2">The sequence shown here is derived from an EMBL/GenBank/DDBJ whole genome shotgun (WGS) entry which is preliminary data.</text>
</comment>
<dbReference type="PANTHER" id="PTHR33360">
    <property type="entry name" value="TRANSPOSASE FOR INSERTION SEQUENCE ELEMENT IS200"/>
    <property type="match status" value="1"/>
</dbReference>
<gene>
    <name evidence="2" type="ORF">A2188_00860</name>
</gene>
<dbReference type="Proteomes" id="UP000179241">
    <property type="component" value="Unassembled WGS sequence"/>
</dbReference>
<reference evidence="2 3" key="1">
    <citation type="journal article" date="2016" name="Nat. Commun.">
        <title>Thousands of microbial genomes shed light on interconnected biogeochemical processes in an aquifer system.</title>
        <authorList>
            <person name="Anantharaman K."/>
            <person name="Brown C.T."/>
            <person name="Hug L.A."/>
            <person name="Sharon I."/>
            <person name="Castelle C.J."/>
            <person name="Probst A.J."/>
            <person name="Thomas B.C."/>
            <person name="Singh A."/>
            <person name="Wilkins M.J."/>
            <person name="Karaoz U."/>
            <person name="Brodie E.L."/>
            <person name="Williams K.H."/>
            <person name="Hubbard S.S."/>
            <person name="Banfield J.F."/>
        </authorList>
    </citation>
    <scope>NUCLEOTIDE SEQUENCE [LARGE SCALE GENOMIC DNA]</scope>
</reference>
<accession>A0A1F8CPY5</accession>
<dbReference type="GO" id="GO:0006313">
    <property type="term" value="P:DNA transposition"/>
    <property type="evidence" value="ECO:0007669"/>
    <property type="project" value="InterPro"/>
</dbReference>
<evidence type="ECO:0000313" key="2">
    <source>
        <dbReference type="EMBL" id="OGM78383.1"/>
    </source>
</evidence>
<dbReference type="Gene3D" id="3.30.70.1290">
    <property type="entry name" value="Transposase IS200-like"/>
    <property type="match status" value="1"/>
</dbReference>
<dbReference type="SUPFAM" id="SSF143422">
    <property type="entry name" value="Transposase IS200-like"/>
    <property type="match status" value="1"/>
</dbReference>